<name>G1BLB9_9CAUD</name>
<evidence type="ECO:0000313" key="3">
    <source>
        <dbReference type="Proteomes" id="UP000221672"/>
    </source>
</evidence>
<reference evidence="2 3" key="1">
    <citation type="journal article" date="2012" name="J. Virol.">
        <title>Complete Genome Sequences of 138 Mycobacteriophages.</title>
        <authorList>
            <consortium name="the Science Education Alliance Phage Hunters Advancing Genomics and Evolutionary Science Program"/>
            <consortium name="the KwaZulu-Natal Research Institute for Tuberculosis and HIV Mycobacterial Genetics Course Students"/>
            <consortium name="the Phage Hunters Integrating Research and Education Program"/>
            <person name="Hatfull G.F."/>
        </authorList>
    </citation>
    <scope>NUCLEOTIDE SEQUENCE [LARGE SCALE GENOMIC DNA]</scope>
    <source>
        <strain evidence="3">ChrisnMich</strain>
    </source>
</reference>
<proteinExistence type="predicted"/>
<dbReference type="Proteomes" id="UP000221672">
    <property type="component" value="Segment"/>
</dbReference>
<dbReference type="RefSeq" id="YP_009614385.1">
    <property type="nucleotide sequence ID" value="NC_042034.1"/>
</dbReference>
<organism evidence="2 3">
    <name type="scientific">Mycobacterium phage ChrisnMich</name>
    <dbReference type="NCBI Taxonomy" id="1034130"/>
    <lineage>
        <taxon>Viruses</taxon>
        <taxon>Duplodnaviria</taxon>
        <taxon>Heunggongvirae</taxon>
        <taxon>Uroviricota</taxon>
        <taxon>Caudoviricetes</taxon>
        <taxon>Bclasvirinae</taxon>
        <taxon>Coopervirus</taxon>
        <taxon>Coopervirus chrisnmich</taxon>
    </lineage>
</organism>
<keyword evidence="3" id="KW-1185">Reference proteome</keyword>
<accession>G1BLB9</accession>
<dbReference type="KEGG" id="vg:40090761"/>
<feature type="region of interest" description="Disordered" evidence="1">
    <location>
        <begin position="1"/>
        <end position="26"/>
    </location>
</feature>
<evidence type="ECO:0000313" key="2">
    <source>
        <dbReference type="EMBL" id="AEJ94604.1"/>
    </source>
</evidence>
<sequence length="119" mass="12650">MSSPDSDDVKAQGGAVAGPGPTDDDSVAALIAPGAAEWTGKPVVCTTCHNAGKPVMGQDGWQLPIHGMVEREFPFRIVTCPGSMGPVTAMQTPQPMEQRIEEHVVRAMPDRPNDDWDTP</sequence>
<gene>
    <name evidence="2" type="primary">62</name>
    <name evidence="2" type="ORF">CHRISNMICH_62</name>
</gene>
<dbReference type="EMBL" id="JF704094">
    <property type="protein sequence ID" value="AEJ94604.1"/>
    <property type="molecule type" value="Genomic_DNA"/>
</dbReference>
<protein>
    <submittedName>
        <fullName evidence="2">Uncharacterized protein</fullName>
    </submittedName>
</protein>
<dbReference type="GeneID" id="40090761"/>
<evidence type="ECO:0000256" key="1">
    <source>
        <dbReference type="SAM" id="MobiDB-lite"/>
    </source>
</evidence>
<dbReference type="OrthoDB" id="17859at10239"/>